<evidence type="ECO:0000256" key="4">
    <source>
        <dbReference type="ARBA" id="ARBA00022807"/>
    </source>
</evidence>
<dbReference type="AlphaFoldDB" id="A0AAE3D0T6"/>
<dbReference type="EMBL" id="JAICBX010000002">
    <property type="protein sequence ID" value="MBW8638079.1"/>
    <property type="molecule type" value="Genomic_DNA"/>
</dbReference>
<dbReference type="GO" id="GO:0006508">
    <property type="term" value="P:proteolysis"/>
    <property type="evidence" value="ECO:0007669"/>
    <property type="project" value="UniProtKB-KW"/>
</dbReference>
<dbReference type="GO" id="GO:0008234">
    <property type="term" value="F:cysteine-type peptidase activity"/>
    <property type="evidence" value="ECO:0007669"/>
    <property type="project" value="UniProtKB-KW"/>
</dbReference>
<keyword evidence="3" id="KW-0378">Hydrolase</keyword>
<organism evidence="6 7">
    <name type="scientific">Flavimaribacter sediminis</name>
    <dbReference type="NCBI Taxonomy" id="2865987"/>
    <lineage>
        <taxon>Bacteria</taxon>
        <taxon>Pseudomonadati</taxon>
        <taxon>Pseudomonadota</taxon>
        <taxon>Alphaproteobacteria</taxon>
        <taxon>Hyphomicrobiales</taxon>
        <taxon>Rhizobiaceae</taxon>
        <taxon>Flavimaribacter</taxon>
    </lineage>
</organism>
<evidence type="ECO:0000259" key="5">
    <source>
        <dbReference type="PROSITE" id="PS51935"/>
    </source>
</evidence>
<comment type="caution">
    <text evidence="6">The sequence shown here is derived from an EMBL/GenBank/DDBJ whole genome shotgun (WGS) entry which is preliminary data.</text>
</comment>
<gene>
    <name evidence="6" type="ORF">K1W69_12860</name>
</gene>
<dbReference type="Gene3D" id="3.90.1720.10">
    <property type="entry name" value="endopeptidase domain like (from Nostoc punctiforme)"/>
    <property type="match status" value="1"/>
</dbReference>
<evidence type="ECO:0000256" key="2">
    <source>
        <dbReference type="ARBA" id="ARBA00022670"/>
    </source>
</evidence>
<dbReference type="Pfam" id="PF18348">
    <property type="entry name" value="SH3_16"/>
    <property type="match status" value="1"/>
</dbReference>
<keyword evidence="2" id="KW-0645">Protease</keyword>
<dbReference type="SUPFAM" id="SSF54001">
    <property type="entry name" value="Cysteine proteinases"/>
    <property type="match status" value="1"/>
</dbReference>
<dbReference type="PANTHER" id="PTHR47053:SF1">
    <property type="entry name" value="MUREIN DD-ENDOPEPTIDASE MEPH-RELATED"/>
    <property type="match status" value="1"/>
</dbReference>
<evidence type="ECO:0000313" key="7">
    <source>
        <dbReference type="Proteomes" id="UP001196509"/>
    </source>
</evidence>
<sequence length="290" mass="31635">MSAAPDKRLNAYRADLADSRLRNVVDAAAYVTGAPAVIVAPVSNIHARPDKASECVSQSLYGETVRVFEEKDRWRWIQCDADGYVGYVAAEDVGETQTEPTHMVVVPRTFLYDGADLRHRVEASLSMGSRLKINGTSETRGTQYAMTQDGFAVIASHVAPLDRREADYVAVAERFLETPYLWGGRSGFGLDCSGLVQLAMAMAGLKAPRDTDMQAAGVGDAVDPGPDYGALRRGDLVFWKGHVAIMRDRESILHASGHTMIVKEEPLADAVSRIAHLYGPPTGFRRPKIQ</sequence>
<comment type="similarity">
    <text evidence="1">Belongs to the peptidase C40 family.</text>
</comment>
<evidence type="ECO:0000313" key="6">
    <source>
        <dbReference type="EMBL" id="MBW8638079.1"/>
    </source>
</evidence>
<dbReference type="RefSeq" id="WP_220228736.1">
    <property type="nucleotide sequence ID" value="NZ_JAICBX010000002.1"/>
</dbReference>
<dbReference type="Proteomes" id="UP001196509">
    <property type="component" value="Unassembled WGS sequence"/>
</dbReference>
<keyword evidence="7" id="KW-1185">Reference proteome</keyword>
<feature type="domain" description="NlpC/P60" evidence="5">
    <location>
        <begin position="162"/>
        <end position="290"/>
    </location>
</feature>
<name>A0AAE3D0T6_9HYPH</name>
<keyword evidence="4" id="KW-0788">Thiol protease</keyword>
<dbReference type="PANTHER" id="PTHR47053">
    <property type="entry name" value="MUREIN DD-ENDOPEPTIDASE MEPH-RELATED"/>
    <property type="match status" value="1"/>
</dbReference>
<accession>A0AAE3D0T6</accession>
<proteinExistence type="inferred from homology"/>
<dbReference type="PROSITE" id="PS51935">
    <property type="entry name" value="NLPC_P60"/>
    <property type="match status" value="1"/>
</dbReference>
<dbReference type="InterPro" id="IPR041382">
    <property type="entry name" value="SH3_16"/>
</dbReference>
<evidence type="ECO:0000256" key="1">
    <source>
        <dbReference type="ARBA" id="ARBA00007074"/>
    </source>
</evidence>
<dbReference type="InterPro" id="IPR051202">
    <property type="entry name" value="Peptidase_C40"/>
</dbReference>
<dbReference type="InterPro" id="IPR038765">
    <property type="entry name" value="Papain-like_cys_pep_sf"/>
</dbReference>
<dbReference type="Pfam" id="PF00877">
    <property type="entry name" value="NLPC_P60"/>
    <property type="match status" value="1"/>
</dbReference>
<dbReference type="InterPro" id="IPR000064">
    <property type="entry name" value="NLP_P60_dom"/>
</dbReference>
<evidence type="ECO:0000256" key="3">
    <source>
        <dbReference type="ARBA" id="ARBA00022801"/>
    </source>
</evidence>
<reference evidence="6" key="1">
    <citation type="submission" date="2021-08" db="EMBL/GenBank/DDBJ databases">
        <title>Hoeflea bacterium WL0058 sp. nov., isolated from the sediment.</title>
        <authorList>
            <person name="Wang L."/>
            <person name="Zhang D."/>
        </authorList>
    </citation>
    <scope>NUCLEOTIDE SEQUENCE</scope>
    <source>
        <strain evidence="6">WL0058</strain>
    </source>
</reference>
<protein>
    <submittedName>
        <fullName evidence="6">C40 family peptidase</fullName>
    </submittedName>
</protein>
<dbReference type="Gene3D" id="2.30.30.40">
    <property type="entry name" value="SH3 Domains"/>
    <property type="match status" value="1"/>
</dbReference>